<evidence type="ECO:0000256" key="1">
    <source>
        <dbReference type="SAM" id="MobiDB-lite"/>
    </source>
</evidence>
<dbReference type="PROSITE" id="PS51998">
    <property type="entry name" value="DEK_C"/>
    <property type="match status" value="1"/>
</dbReference>
<dbReference type="FunCoup" id="A0A448YEX6">
    <property type="interactions" value="197"/>
</dbReference>
<evidence type="ECO:0000313" key="5">
    <source>
        <dbReference type="Proteomes" id="UP000290900"/>
    </source>
</evidence>
<proteinExistence type="predicted"/>
<dbReference type="SUPFAM" id="SSF47592">
    <property type="entry name" value="SWIB/MDM2 domain"/>
    <property type="match status" value="1"/>
</dbReference>
<dbReference type="AlphaFoldDB" id="A0A448YEX6"/>
<feature type="compositionally biased region" description="Polar residues" evidence="1">
    <location>
        <begin position="96"/>
        <end position="109"/>
    </location>
</feature>
<dbReference type="InterPro" id="IPR019835">
    <property type="entry name" value="SWIB_domain"/>
</dbReference>
<dbReference type="PANTHER" id="PTHR13844">
    <property type="entry name" value="SWI/SNF-RELATED MATRIX-ASSOCIATED ACTIN-DEPENDENT REGULATOR OF CHROMATIN SUBFAMILY D"/>
    <property type="match status" value="1"/>
</dbReference>
<name>A0A448YEX6_BRENA</name>
<dbReference type="InterPro" id="IPR014876">
    <property type="entry name" value="DEK_C"/>
</dbReference>
<dbReference type="InterPro" id="IPR036885">
    <property type="entry name" value="SWIB_MDM2_dom_sf"/>
</dbReference>
<accession>A0A448YEX6</accession>
<evidence type="ECO:0000313" key="4">
    <source>
        <dbReference type="EMBL" id="VEU19493.1"/>
    </source>
</evidence>
<gene>
    <name evidence="4" type="ORF">BRENAR_LOCUS230</name>
</gene>
<organism evidence="4 5">
    <name type="scientific">Brettanomyces naardenensis</name>
    <name type="common">Yeast</name>
    <dbReference type="NCBI Taxonomy" id="13370"/>
    <lineage>
        <taxon>Eukaryota</taxon>
        <taxon>Fungi</taxon>
        <taxon>Dikarya</taxon>
        <taxon>Ascomycota</taxon>
        <taxon>Saccharomycotina</taxon>
        <taxon>Pichiomycetes</taxon>
        <taxon>Pichiales</taxon>
        <taxon>Pichiaceae</taxon>
        <taxon>Brettanomyces</taxon>
    </lineage>
</organism>
<dbReference type="EMBL" id="CAACVR010000001">
    <property type="protein sequence ID" value="VEU19493.1"/>
    <property type="molecule type" value="Genomic_DNA"/>
</dbReference>
<keyword evidence="5" id="KW-1185">Reference proteome</keyword>
<reference evidence="4 5" key="1">
    <citation type="submission" date="2018-12" db="EMBL/GenBank/DDBJ databases">
        <authorList>
            <person name="Tiukova I."/>
            <person name="Dainat J."/>
        </authorList>
    </citation>
    <scope>NUCLEOTIDE SEQUENCE [LARGE SCALE GENOMIC DNA]</scope>
</reference>
<feature type="domain" description="DEK-C" evidence="3">
    <location>
        <begin position="3"/>
        <end position="58"/>
    </location>
</feature>
<evidence type="ECO:0000259" key="2">
    <source>
        <dbReference type="PROSITE" id="PS51925"/>
    </source>
</evidence>
<feature type="region of interest" description="Disordered" evidence="1">
    <location>
        <begin position="225"/>
        <end position="257"/>
    </location>
</feature>
<dbReference type="Proteomes" id="UP000290900">
    <property type="component" value="Unassembled WGS sequence"/>
</dbReference>
<feature type="region of interest" description="Disordered" evidence="1">
    <location>
        <begin position="96"/>
        <end position="147"/>
    </location>
</feature>
<feature type="domain" description="DM2" evidence="2">
    <location>
        <begin position="146"/>
        <end position="223"/>
    </location>
</feature>
<dbReference type="InterPro" id="IPR003121">
    <property type="entry name" value="SWIB_MDM2_domain"/>
</dbReference>
<sequence>MSEFNTEDYIPTIDAILKVSELTEVTVKKIRKALEALFGEDFTEHKKEINKAILERFYELSDENEKKEDEYSGLSDREKMKKKINDLEKENRILSAQLNQGLRSQNVKDSISKRRGKHAAPSRKPPPGLRKPTMKKKKGTKTVGGSFNMKVQTTPELAEFFGIQDGIARTEAVKRLWEHIKENDLQDPQDKREIICDDKMRPVFGDRINMFAMTKVLMANFLPEKKTEGDGSVSGTPSHEKELDTGDNGGDNDKVSQ</sequence>
<dbReference type="CDD" id="cd10567">
    <property type="entry name" value="SWIB-MDM2_like"/>
    <property type="match status" value="1"/>
</dbReference>
<dbReference type="SMART" id="SM00151">
    <property type="entry name" value="SWIB"/>
    <property type="match status" value="1"/>
</dbReference>
<dbReference type="STRING" id="13370.A0A448YEX6"/>
<protein>
    <submittedName>
        <fullName evidence="4">DEKNAAC100767</fullName>
    </submittedName>
</protein>
<dbReference type="SUPFAM" id="SSF109715">
    <property type="entry name" value="DEK C-terminal domain"/>
    <property type="match status" value="1"/>
</dbReference>
<dbReference type="OrthoDB" id="10251073at2759"/>
<evidence type="ECO:0000259" key="3">
    <source>
        <dbReference type="PROSITE" id="PS51998"/>
    </source>
</evidence>
<dbReference type="PROSITE" id="PS51925">
    <property type="entry name" value="SWIB_MDM2"/>
    <property type="match status" value="1"/>
</dbReference>
<dbReference type="Gene3D" id="1.10.10.60">
    <property type="entry name" value="Homeodomain-like"/>
    <property type="match status" value="1"/>
</dbReference>
<dbReference type="Gene3D" id="1.10.245.10">
    <property type="entry name" value="SWIB/MDM2 domain"/>
    <property type="match status" value="1"/>
</dbReference>
<dbReference type="Pfam" id="PF02201">
    <property type="entry name" value="SWIB"/>
    <property type="match status" value="1"/>
</dbReference>
<dbReference type="InParanoid" id="A0A448YEX6"/>
<dbReference type="Pfam" id="PF08766">
    <property type="entry name" value="DEK_C"/>
    <property type="match status" value="1"/>
</dbReference>